<organism evidence="1 2">
    <name type="scientific">Diversispora eburnea</name>
    <dbReference type="NCBI Taxonomy" id="1213867"/>
    <lineage>
        <taxon>Eukaryota</taxon>
        <taxon>Fungi</taxon>
        <taxon>Fungi incertae sedis</taxon>
        <taxon>Mucoromycota</taxon>
        <taxon>Glomeromycotina</taxon>
        <taxon>Glomeromycetes</taxon>
        <taxon>Diversisporales</taxon>
        <taxon>Diversisporaceae</taxon>
        <taxon>Diversispora</taxon>
    </lineage>
</organism>
<dbReference type="Proteomes" id="UP000789706">
    <property type="component" value="Unassembled WGS sequence"/>
</dbReference>
<proteinExistence type="predicted"/>
<sequence length="184" mass="20812">MPQTQGATFLYQSLVDPTLTRHEQEIDSALALAQEQATTTGAEWGRQGLATLQRVAVNGLSKGQHILNEQTKITELTNGSLKVQERQINLSSTTSNINSKNDEQTKEQESLLSYIFSSYNKLSSFSSLIPNNKNLKNNSILPDEIINASPREQQVYIQKQRKQLERMLKNLDDAQEDIYTRTKK</sequence>
<keyword evidence="2" id="KW-1185">Reference proteome</keyword>
<dbReference type="EMBL" id="CAJVPK010000283">
    <property type="protein sequence ID" value="CAG8488367.1"/>
    <property type="molecule type" value="Genomic_DNA"/>
</dbReference>
<name>A0A9N8WKB4_9GLOM</name>
<evidence type="ECO:0000313" key="2">
    <source>
        <dbReference type="Proteomes" id="UP000789706"/>
    </source>
</evidence>
<reference evidence="1" key="1">
    <citation type="submission" date="2021-06" db="EMBL/GenBank/DDBJ databases">
        <authorList>
            <person name="Kallberg Y."/>
            <person name="Tangrot J."/>
            <person name="Rosling A."/>
        </authorList>
    </citation>
    <scope>NUCLEOTIDE SEQUENCE</scope>
    <source>
        <strain evidence="1">AZ414A</strain>
    </source>
</reference>
<dbReference type="OrthoDB" id="434647at2759"/>
<protein>
    <submittedName>
        <fullName evidence="1">3450_t:CDS:1</fullName>
    </submittedName>
</protein>
<comment type="caution">
    <text evidence="1">The sequence shown here is derived from an EMBL/GenBank/DDBJ whole genome shotgun (WGS) entry which is preliminary data.</text>
</comment>
<evidence type="ECO:0000313" key="1">
    <source>
        <dbReference type="EMBL" id="CAG8488367.1"/>
    </source>
</evidence>
<gene>
    <name evidence="1" type="ORF">DEBURN_LOCUS4038</name>
</gene>
<accession>A0A9N8WKB4</accession>
<dbReference type="AlphaFoldDB" id="A0A9N8WKB4"/>